<dbReference type="InterPro" id="IPR048666">
    <property type="entry name" value="RedAm-like_C"/>
</dbReference>
<evidence type="ECO:0000313" key="6">
    <source>
        <dbReference type="Proteomes" id="UP000599383"/>
    </source>
</evidence>
<evidence type="ECO:0000259" key="4">
    <source>
        <dbReference type="Pfam" id="PF21761"/>
    </source>
</evidence>
<feature type="chain" id="PRO_5046207294" evidence="2">
    <location>
        <begin position="18"/>
        <end position="288"/>
    </location>
</feature>
<dbReference type="SUPFAM" id="SSF51735">
    <property type="entry name" value="NAD(P)-binding Rossmann-fold domains"/>
    <property type="match status" value="1"/>
</dbReference>
<dbReference type="Gene3D" id="3.40.50.720">
    <property type="entry name" value="NAD(P)-binding Rossmann-like Domain"/>
    <property type="match status" value="1"/>
</dbReference>
<reference evidence="5 6" key="1">
    <citation type="submission" date="2019-12" db="EMBL/GenBank/DDBJ databases">
        <title>Ruegeria JWLKs population differentiation of coral mucus and skeleton niches.</title>
        <authorList>
            <person name="Luo D."/>
        </authorList>
    </citation>
    <scope>NUCLEOTIDE SEQUENCE [LARGE SCALE GENOMIC DNA]</scope>
    <source>
        <strain evidence="5 6">HKCCD6238</strain>
    </source>
</reference>
<organism evidence="5 6">
    <name type="scientific">Ruegeria atlantica</name>
    <dbReference type="NCBI Taxonomy" id="81569"/>
    <lineage>
        <taxon>Bacteria</taxon>
        <taxon>Pseudomonadati</taxon>
        <taxon>Pseudomonadota</taxon>
        <taxon>Alphaproteobacteria</taxon>
        <taxon>Rhodobacterales</taxon>
        <taxon>Roseobacteraceae</taxon>
        <taxon>Ruegeria</taxon>
    </lineage>
</organism>
<evidence type="ECO:0000256" key="2">
    <source>
        <dbReference type="SAM" id="SignalP"/>
    </source>
</evidence>
<evidence type="ECO:0000256" key="1">
    <source>
        <dbReference type="ARBA" id="ARBA00023002"/>
    </source>
</evidence>
<evidence type="ECO:0000259" key="3">
    <source>
        <dbReference type="Pfam" id="PF03446"/>
    </source>
</evidence>
<feature type="domain" description="NADPH-dependent reductive aminase-like C-terminal" evidence="4">
    <location>
        <begin position="170"/>
        <end position="284"/>
    </location>
</feature>
<feature type="signal peptide" evidence="2">
    <location>
        <begin position="1"/>
        <end position="17"/>
    </location>
</feature>
<feature type="domain" description="6-phosphogluconate dehydrogenase NADP-binding" evidence="3">
    <location>
        <begin position="4"/>
        <end position="158"/>
    </location>
</feature>
<dbReference type="Pfam" id="PF21761">
    <property type="entry name" value="RedAm-like_C"/>
    <property type="match status" value="1"/>
</dbReference>
<dbReference type="InterPro" id="IPR013328">
    <property type="entry name" value="6PGD_dom2"/>
</dbReference>
<dbReference type="InterPro" id="IPR036291">
    <property type="entry name" value="NAD(P)-bd_dom_sf"/>
</dbReference>
<comment type="caution">
    <text evidence="5">The sequence shown here is derived from an EMBL/GenBank/DDBJ whole genome shotgun (WGS) entry which is preliminary data.</text>
</comment>
<sequence>MATLAVLGLGNMGSALAHCLLKAGYSVCVWNRTPEKTKSFAKVGAVICASSEDAVAASEFVIVCIKSHKEAIDLVRGLSVSLEGKTICDMSTGDTSDADSLVSFLSEKNADYMLGMINAYPSGIGSSDTTILTVGSAGTWDRYGEVIRSLGGKSAQIGEKPAALAALFAGLFTVRQGFMFGMIYGALVCQKAGVPMQVYADQLPATIKLVNDYYDLFARTVPTEDYDDAEASLKVYALAQEDALKTCVSLNAPADFIRIMHDRTKAAWEDGYGDKQLTSLVKHMTEAC</sequence>
<name>A0ABX1WHJ0_9RHOB</name>
<dbReference type="PIRSF" id="PIRSF000103">
    <property type="entry name" value="HIBADH"/>
    <property type="match status" value="1"/>
</dbReference>
<evidence type="ECO:0000313" key="5">
    <source>
        <dbReference type="EMBL" id="NOD32684.1"/>
    </source>
</evidence>
<dbReference type="RefSeq" id="WP_171364645.1">
    <property type="nucleotide sequence ID" value="NZ_WVQY01000013.1"/>
</dbReference>
<dbReference type="Proteomes" id="UP000599383">
    <property type="component" value="Unassembled WGS sequence"/>
</dbReference>
<dbReference type="InterPro" id="IPR015815">
    <property type="entry name" value="HIBADH-related"/>
</dbReference>
<dbReference type="PANTHER" id="PTHR43580">
    <property type="entry name" value="OXIDOREDUCTASE GLYR1-RELATED"/>
    <property type="match status" value="1"/>
</dbReference>
<accession>A0ABX1WHJ0</accession>
<dbReference type="InterPro" id="IPR051265">
    <property type="entry name" value="HIBADH-related_NP60_sf"/>
</dbReference>
<dbReference type="Gene3D" id="1.10.1040.10">
    <property type="entry name" value="N-(1-d-carboxylethyl)-l-norvaline Dehydrogenase, domain 2"/>
    <property type="match status" value="1"/>
</dbReference>
<protein>
    <submittedName>
        <fullName evidence="5">NAD(P)-binding domain-containing protein</fullName>
    </submittedName>
</protein>
<keyword evidence="6" id="KW-1185">Reference proteome</keyword>
<keyword evidence="2" id="KW-0732">Signal</keyword>
<dbReference type="PANTHER" id="PTHR43580:SF2">
    <property type="entry name" value="CYTOKINE-LIKE NUCLEAR FACTOR N-PAC"/>
    <property type="match status" value="1"/>
</dbReference>
<keyword evidence="1" id="KW-0560">Oxidoreductase</keyword>
<dbReference type="InterPro" id="IPR006115">
    <property type="entry name" value="6PGDH_NADP-bd"/>
</dbReference>
<dbReference type="Pfam" id="PF03446">
    <property type="entry name" value="NAD_binding_2"/>
    <property type="match status" value="1"/>
</dbReference>
<proteinExistence type="predicted"/>
<dbReference type="EMBL" id="WVQY01000013">
    <property type="protein sequence ID" value="NOD32684.1"/>
    <property type="molecule type" value="Genomic_DNA"/>
</dbReference>
<gene>
    <name evidence="5" type="ORF">GS617_20655</name>
</gene>